<dbReference type="AlphaFoldDB" id="A0AAE9D8F9"/>
<dbReference type="EMBL" id="CP090893">
    <property type="protein sequence ID" value="ULT98483.1"/>
    <property type="molecule type" value="Genomic_DNA"/>
</dbReference>
<evidence type="ECO:0000256" key="1">
    <source>
        <dbReference type="SAM" id="Phobius"/>
    </source>
</evidence>
<gene>
    <name evidence="2" type="ORF">L3Y34_000094</name>
</gene>
<proteinExistence type="predicted"/>
<dbReference type="Proteomes" id="UP000827892">
    <property type="component" value="Chromosome III"/>
</dbReference>
<feature type="transmembrane region" description="Helical" evidence="1">
    <location>
        <begin position="15"/>
        <end position="39"/>
    </location>
</feature>
<feature type="transmembrane region" description="Helical" evidence="1">
    <location>
        <begin position="88"/>
        <end position="108"/>
    </location>
</feature>
<organism evidence="2 3">
    <name type="scientific">Caenorhabditis briggsae</name>
    <dbReference type="NCBI Taxonomy" id="6238"/>
    <lineage>
        <taxon>Eukaryota</taxon>
        <taxon>Metazoa</taxon>
        <taxon>Ecdysozoa</taxon>
        <taxon>Nematoda</taxon>
        <taxon>Chromadorea</taxon>
        <taxon>Rhabditida</taxon>
        <taxon>Rhabditina</taxon>
        <taxon>Rhabditomorpha</taxon>
        <taxon>Rhabditoidea</taxon>
        <taxon>Rhabditidae</taxon>
        <taxon>Peloderinae</taxon>
        <taxon>Caenorhabditis</taxon>
    </lineage>
</organism>
<sequence length="252" mass="28996">MPKIDAIQFSCYTELYLFVYLLFLATYVINNVLSIIFFQYTTHDWLLLAVTILTCLLILGALCLLKFSVEWINKTWKVGELEARRNQVLVGLGGTALCGILPGVLVHFVEIEEWTVYFTVIVFTTTAIFFGILYLHTLPRNCKFVYRIHDKVSWALIIAHSIILLITMILGIDLQDWRRSIVIILCHVSFSVMCASSTIEIVKVLRGEFRILEDADDPELSVKMEKVRVIVHKSETDPQLIEPRITMFNYSI</sequence>
<feature type="transmembrane region" description="Helical" evidence="1">
    <location>
        <begin position="155"/>
        <end position="174"/>
    </location>
</feature>
<evidence type="ECO:0000313" key="3">
    <source>
        <dbReference type="Proteomes" id="UP000827892"/>
    </source>
</evidence>
<accession>A0AAE9D8F9</accession>
<keyword evidence="1" id="KW-0472">Membrane</keyword>
<feature type="transmembrane region" description="Helical" evidence="1">
    <location>
        <begin position="45"/>
        <end position="67"/>
    </location>
</feature>
<keyword evidence="1" id="KW-0812">Transmembrane</keyword>
<reference evidence="2 3" key="1">
    <citation type="submission" date="2022-05" db="EMBL/GenBank/DDBJ databases">
        <title>Chromosome-level reference genomes for two strains of Caenorhabditis briggsae: an improved platform for comparative genomics.</title>
        <authorList>
            <person name="Stevens L."/>
            <person name="Andersen E.C."/>
        </authorList>
    </citation>
    <scope>NUCLEOTIDE SEQUENCE [LARGE SCALE GENOMIC DNA]</scope>
    <source>
        <strain evidence="2">QX1410_ONT</strain>
        <tissue evidence="2">Whole-organism</tissue>
    </source>
</reference>
<protein>
    <submittedName>
        <fullName evidence="2">Uncharacterized protein</fullName>
    </submittedName>
</protein>
<keyword evidence="1" id="KW-1133">Transmembrane helix</keyword>
<evidence type="ECO:0000313" key="2">
    <source>
        <dbReference type="EMBL" id="ULT98483.1"/>
    </source>
</evidence>
<feature type="transmembrane region" description="Helical" evidence="1">
    <location>
        <begin position="114"/>
        <end position="135"/>
    </location>
</feature>
<feature type="transmembrane region" description="Helical" evidence="1">
    <location>
        <begin position="180"/>
        <end position="202"/>
    </location>
</feature>
<name>A0AAE9D8F9_CAEBR</name>